<organism evidence="2 3">
    <name type="scientific">Mikania micrantha</name>
    <name type="common">bitter vine</name>
    <dbReference type="NCBI Taxonomy" id="192012"/>
    <lineage>
        <taxon>Eukaryota</taxon>
        <taxon>Viridiplantae</taxon>
        <taxon>Streptophyta</taxon>
        <taxon>Embryophyta</taxon>
        <taxon>Tracheophyta</taxon>
        <taxon>Spermatophyta</taxon>
        <taxon>Magnoliopsida</taxon>
        <taxon>eudicotyledons</taxon>
        <taxon>Gunneridae</taxon>
        <taxon>Pentapetalae</taxon>
        <taxon>asterids</taxon>
        <taxon>campanulids</taxon>
        <taxon>Asterales</taxon>
        <taxon>Asteraceae</taxon>
        <taxon>Asteroideae</taxon>
        <taxon>Heliantheae alliance</taxon>
        <taxon>Eupatorieae</taxon>
        <taxon>Mikania</taxon>
    </lineage>
</organism>
<evidence type="ECO:0000256" key="1">
    <source>
        <dbReference type="SAM" id="MobiDB-lite"/>
    </source>
</evidence>
<accession>A0A5N6MZ95</accession>
<evidence type="ECO:0000313" key="3">
    <source>
        <dbReference type="Proteomes" id="UP000326396"/>
    </source>
</evidence>
<keyword evidence="3" id="KW-1185">Reference proteome</keyword>
<feature type="region of interest" description="Disordered" evidence="1">
    <location>
        <begin position="1"/>
        <end position="37"/>
    </location>
</feature>
<feature type="compositionally biased region" description="Polar residues" evidence="1">
    <location>
        <begin position="1"/>
        <end position="15"/>
    </location>
</feature>
<sequence length="154" mass="16799">MPVSRSESSRSNFQASRVPAGCPDSHQSPLPSPRLQAPAALLVPRHPDATRRLPFDGDDSPISAPLQSASPTAAGYLISVTAAPRYNQCGIPCCSRPKGIVTEIDSHVIIEKCLCLISFVLKAVKRKANFEKSKKLKERLQAYRKETAETENVM</sequence>
<dbReference type="Proteomes" id="UP000326396">
    <property type="component" value="Linkage Group LG4"/>
</dbReference>
<dbReference type="EMBL" id="SZYD01000014">
    <property type="protein sequence ID" value="KAD4179551.1"/>
    <property type="molecule type" value="Genomic_DNA"/>
</dbReference>
<gene>
    <name evidence="2" type="ORF">E3N88_28142</name>
</gene>
<reference evidence="2 3" key="1">
    <citation type="submission" date="2019-05" db="EMBL/GenBank/DDBJ databases">
        <title>Mikania micrantha, genome provides insights into the molecular mechanism of rapid growth.</title>
        <authorList>
            <person name="Liu B."/>
        </authorList>
    </citation>
    <scope>NUCLEOTIDE SEQUENCE [LARGE SCALE GENOMIC DNA]</scope>
    <source>
        <strain evidence="2">NLD-2019</strain>
        <tissue evidence="2">Leaf</tissue>
    </source>
</reference>
<protein>
    <submittedName>
        <fullName evidence="2">Uncharacterized protein</fullName>
    </submittedName>
</protein>
<comment type="caution">
    <text evidence="2">The sequence shown here is derived from an EMBL/GenBank/DDBJ whole genome shotgun (WGS) entry which is preliminary data.</text>
</comment>
<dbReference type="AlphaFoldDB" id="A0A5N6MZ95"/>
<evidence type="ECO:0000313" key="2">
    <source>
        <dbReference type="EMBL" id="KAD4179551.1"/>
    </source>
</evidence>
<proteinExistence type="predicted"/>
<name>A0A5N6MZ95_9ASTR</name>
<dbReference type="OrthoDB" id="532630at2759"/>